<comment type="caution">
    <text evidence="2">The sequence shown here is derived from an EMBL/GenBank/DDBJ whole genome shotgun (WGS) entry which is preliminary data.</text>
</comment>
<keyword evidence="1" id="KW-0732">Signal</keyword>
<evidence type="ECO:0000256" key="1">
    <source>
        <dbReference type="SAM" id="SignalP"/>
    </source>
</evidence>
<accession>A0A7W0HVM9</accession>
<evidence type="ECO:0000313" key="2">
    <source>
        <dbReference type="EMBL" id="MBA2897202.1"/>
    </source>
</evidence>
<reference evidence="2 3" key="1">
    <citation type="submission" date="2020-07" db="EMBL/GenBank/DDBJ databases">
        <title>Genomic Encyclopedia of Type Strains, Phase IV (KMG-IV): sequencing the most valuable type-strain genomes for metagenomic binning, comparative biology and taxonomic classification.</title>
        <authorList>
            <person name="Goeker M."/>
        </authorList>
    </citation>
    <scope>NUCLEOTIDE SEQUENCE [LARGE SCALE GENOMIC DNA]</scope>
    <source>
        <strain evidence="2 3">DSM 45533</strain>
    </source>
</reference>
<organism evidence="2 3">
    <name type="scientific">Nonomuraea soli</name>
    <dbReference type="NCBI Taxonomy" id="1032476"/>
    <lineage>
        <taxon>Bacteria</taxon>
        <taxon>Bacillati</taxon>
        <taxon>Actinomycetota</taxon>
        <taxon>Actinomycetes</taxon>
        <taxon>Streptosporangiales</taxon>
        <taxon>Streptosporangiaceae</taxon>
        <taxon>Nonomuraea</taxon>
    </lineage>
</organism>
<dbReference type="Proteomes" id="UP000530928">
    <property type="component" value="Unassembled WGS sequence"/>
</dbReference>
<evidence type="ECO:0000313" key="3">
    <source>
        <dbReference type="Proteomes" id="UP000530928"/>
    </source>
</evidence>
<dbReference type="AlphaFoldDB" id="A0A7W0HVM9"/>
<feature type="chain" id="PRO_5039349858" evidence="1">
    <location>
        <begin position="23"/>
        <end position="166"/>
    </location>
</feature>
<protein>
    <submittedName>
        <fullName evidence="2">Uncharacterized protein</fullName>
    </submittedName>
</protein>
<gene>
    <name evidence="2" type="ORF">HNR30_008598</name>
</gene>
<dbReference type="RefSeq" id="WP_181615905.1">
    <property type="nucleotide sequence ID" value="NZ_BAABAM010000010.1"/>
</dbReference>
<dbReference type="EMBL" id="JACDUR010000010">
    <property type="protein sequence ID" value="MBA2897202.1"/>
    <property type="molecule type" value="Genomic_DNA"/>
</dbReference>
<proteinExistence type="predicted"/>
<keyword evidence="3" id="KW-1185">Reference proteome</keyword>
<feature type="signal peptide" evidence="1">
    <location>
        <begin position="1"/>
        <end position="22"/>
    </location>
</feature>
<sequence length="166" mass="17440">MTLKRSLAGVALAAALATGASAVPAEAATSLSVQAEALARPANGKILYAGISGGAGVLKIKNGTKRDAVVTLVKGKTKAISIYIRAKSTAKVSSVVDGTYRIYFTSGYRYSTSKRRFTKSASYQRFDDRLRFSTTSTSYSIWTLTLQAVVGGNASTSGVNPKDFPV</sequence>
<name>A0A7W0HVM9_9ACTN</name>